<dbReference type="eggNOG" id="arCOG05398">
    <property type="taxonomic scope" value="Archaea"/>
</dbReference>
<dbReference type="InterPro" id="IPR029044">
    <property type="entry name" value="Nucleotide-diphossugar_trans"/>
</dbReference>
<sequence>MRKICVYGTVYNNVPTVEESIKSVWKPEYEIVIVDNYSTDGTWEKLLGLRKEYNLRAYRYRCSRGLGRNIALHMCPENSITAYFDLDTRYNYAYHKIIEASQAYGSMSAPGLVVVEKEFALRRGE</sequence>
<organism evidence="2 3">
    <name type="scientific">Thermosphaera aggregans (strain DSM 11486 / M11TL)</name>
    <dbReference type="NCBI Taxonomy" id="633148"/>
    <lineage>
        <taxon>Archaea</taxon>
        <taxon>Thermoproteota</taxon>
        <taxon>Thermoprotei</taxon>
        <taxon>Desulfurococcales</taxon>
        <taxon>Desulfurococcaceae</taxon>
        <taxon>Thermosphaera</taxon>
    </lineage>
</organism>
<dbReference type="RefSeq" id="WP_013130214.1">
    <property type="nucleotide sequence ID" value="NC_014160.1"/>
</dbReference>
<evidence type="ECO:0000313" key="3">
    <source>
        <dbReference type="Proteomes" id="UP000002376"/>
    </source>
</evidence>
<keyword evidence="3" id="KW-1185">Reference proteome</keyword>
<dbReference type="KEGG" id="tag:Tagg_1360"/>
<gene>
    <name evidence="2" type="ordered locus">Tagg_1360</name>
</gene>
<dbReference type="Pfam" id="PF00535">
    <property type="entry name" value="Glycos_transf_2"/>
    <property type="match status" value="1"/>
</dbReference>
<dbReference type="GeneID" id="9166409"/>
<accession>D5U3C1</accession>
<dbReference type="EMBL" id="CP001939">
    <property type="protein sequence ID" value="ADG91621.1"/>
    <property type="molecule type" value="Genomic_DNA"/>
</dbReference>
<dbReference type="SUPFAM" id="SSF53448">
    <property type="entry name" value="Nucleotide-diphospho-sugar transferases"/>
    <property type="match status" value="1"/>
</dbReference>
<dbReference type="HOGENOM" id="CLU_1987736_0_0_2"/>
<name>D5U3C1_THEAM</name>
<dbReference type="CDD" id="cd00761">
    <property type="entry name" value="Glyco_tranf_GTA_type"/>
    <property type="match status" value="1"/>
</dbReference>
<dbReference type="InterPro" id="IPR001173">
    <property type="entry name" value="Glyco_trans_2-like"/>
</dbReference>
<reference evidence="3" key="2">
    <citation type="journal article" date="2010" name="Stand. Genomic Sci.">
        <title>Complete genome sequence of Thermosphaera aggregans type strain (M11TLT).</title>
        <authorList>
            <person name="Spring S."/>
            <person name="Rachel R."/>
            <person name="Lapidus A."/>
            <person name="Davenport K."/>
            <person name="Tice H."/>
            <person name="Copeland A."/>
            <person name="Cheng J.-F."/>
            <person name="Lucas S."/>
            <person name="Chen F."/>
            <person name="Nolan M."/>
            <person name="Bruce D."/>
            <person name="Goodwin L."/>
            <person name="Pitluck S."/>
            <person name="Ivanova N."/>
            <person name="Mavromatis K."/>
            <person name="Ovchinnikova G."/>
            <person name="Pati A."/>
            <person name="Chen A."/>
            <person name="Palaniappan K."/>
            <person name="Land M."/>
            <person name="Hauser L."/>
            <person name="Chang Y.-J."/>
            <person name="Jeffries C.C."/>
            <person name="Brettin T."/>
            <person name="Detter J.C."/>
            <person name="Tapia R."/>
            <person name="Han C."/>
            <person name="Heimerl T."/>
            <person name="Weikl F."/>
            <person name="Brambilla E."/>
            <person name="Goker M."/>
            <person name="Bristow J."/>
            <person name="Eisen J.A."/>
            <person name="Markowitz V."/>
            <person name="Hugenholtz P."/>
            <person name="Kyrpides N.C."/>
            <person name="Klenk H.-P."/>
        </authorList>
    </citation>
    <scope>NUCLEOTIDE SEQUENCE [LARGE SCALE GENOMIC DNA]</scope>
    <source>
        <strain evidence="3">DSM 11486 / M11TL</strain>
    </source>
</reference>
<feature type="domain" description="Glycosyltransferase 2-like" evidence="1">
    <location>
        <begin position="9"/>
        <end position="74"/>
    </location>
</feature>
<dbReference type="CAZy" id="GT2">
    <property type="family name" value="Glycosyltransferase Family 2"/>
</dbReference>
<dbReference type="Gene3D" id="3.90.550.10">
    <property type="entry name" value="Spore Coat Polysaccharide Biosynthesis Protein SpsA, Chain A"/>
    <property type="match status" value="1"/>
</dbReference>
<proteinExistence type="predicted"/>
<protein>
    <recommendedName>
        <fullName evidence="1">Glycosyltransferase 2-like domain-containing protein</fullName>
    </recommendedName>
</protein>
<dbReference type="OrthoDB" id="43535at2157"/>
<dbReference type="AlphaFoldDB" id="D5U3C1"/>
<reference key="3">
    <citation type="submission" date="2010-02" db="EMBL/GenBank/DDBJ databases">
        <title>Complete genome sequence of Thermosphaera aggregans type strain (M11TL).</title>
        <authorList>
            <consortium name="US DOE Joint Genome Institute (JGI-PGF)"/>
            <person name="Spring S."/>
            <person name="Lapidus A."/>
            <person name="Munk C."/>
            <person name="Schroeder M."/>
            <person name="Glavina Del Rio T."/>
            <person name="Tice H."/>
            <person name="Copeland A."/>
            <person name="Cheng J.-F."/>
            <person name="Lucas S."/>
            <person name="Chen F."/>
            <person name="Nolan M."/>
            <person name="Bruce D."/>
            <person name="Goodwin L."/>
            <person name="Pitluck S."/>
            <person name="Ivanova N."/>
            <person name="Mavromatis K."/>
            <person name="Ovchinnikova G."/>
            <person name="Pati A."/>
            <person name="Chen A."/>
            <person name="Palaniappan K."/>
            <person name="Land M."/>
            <person name="Hauser L."/>
            <person name="Chang Y.-J."/>
            <person name="Jeffries C.C."/>
            <person name="Brettin T."/>
            <person name="Detter J.C."/>
            <person name="Tapia R."/>
            <person name="Han C."/>
            <person name="Chain P."/>
            <person name="Heimerl T."/>
            <person name="Weik F."/>
            <person name="Goker M."/>
            <person name="Rachel R."/>
            <person name="Bristow J."/>
            <person name="Eisen J.A."/>
            <person name="Markowitz V."/>
            <person name="Hugenholtz P."/>
            <person name="Kyrpides N.C."/>
            <person name="Klenk H.-P."/>
        </authorList>
    </citation>
    <scope>NUCLEOTIDE SEQUENCE</scope>
    <source>
        <strain>DSM 11486</strain>
    </source>
</reference>
<evidence type="ECO:0000259" key="1">
    <source>
        <dbReference type="Pfam" id="PF00535"/>
    </source>
</evidence>
<dbReference type="STRING" id="633148.Tagg_1360"/>
<dbReference type="Proteomes" id="UP000002376">
    <property type="component" value="Chromosome"/>
</dbReference>
<reference evidence="2 3" key="1">
    <citation type="journal article" date="2010" name="Stand. Genomic Sci.">
        <title>Complete genome sequence of Thermosphaera aggregans type strain (M11TL).</title>
        <authorList>
            <person name="Spring S."/>
            <person name="Rachel R."/>
            <person name="Lapidus A."/>
            <person name="Davenport K."/>
            <person name="Tice H."/>
            <person name="Copeland A."/>
            <person name="Cheng J.F."/>
            <person name="Lucas S."/>
            <person name="Chen F."/>
            <person name="Nolan M."/>
            <person name="Bruce D."/>
            <person name="Goodwin L."/>
            <person name="Pitluck S."/>
            <person name="Ivanova N."/>
            <person name="Mavromatis K."/>
            <person name="Ovchinnikova G."/>
            <person name="Pati A."/>
            <person name="Chen A."/>
            <person name="Palaniappan K."/>
            <person name="Land M."/>
            <person name="Hauser L."/>
            <person name="Chang Y.J."/>
            <person name="Jeffries C.C."/>
            <person name="Brettin T."/>
            <person name="Detter J.C."/>
            <person name="Tapia R."/>
            <person name="Han C."/>
            <person name="Heimerl T."/>
            <person name="Weikl F."/>
            <person name="Brambilla E."/>
            <person name="Goker M."/>
            <person name="Bristow J."/>
            <person name="Eisen J.A."/>
            <person name="Markowitz V."/>
            <person name="Hugenholtz P."/>
            <person name="Kyrpides N.C."/>
            <person name="Klenk H.P."/>
        </authorList>
    </citation>
    <scope>NUCLEOTIDE SEQUENCE [LARGE SCALE GENOMIC DNA]</scope>
    <source>
        <strain evidence="3">DSM 11486 / M11TL</strain>
    </source>
</reference>
<evidence type="ECO:0000313" key="2">
    <source>
        <dbReference type="EMBL" id="ADG91621.1"/>
    </source>
</evidence>